<keyword evidence="17" id="KW-1185">Reference proteome</keyword>
<keyword evidence="9" id="KW-0249">Electron transport</keyword>
<evidence type="ECO:0000256" key="7">
    <source>
        <dbReference type="ARBA" id="ARBA00022630"/>
    </source>
</evidence>
<evidence type="ECO:0000256" key="3">
    <source>
        <dbReference type="ARBA" id="ARBA00008040"/>
    </source>
</evidence>
<dbReference type="FunFam" id="1.20.58.100:FF:000003">
    <property type="entry name" value="Succinate dehydrogenase flavoprotein subunit"/>
    <property type="match status" value="1"/>
</dbReference>
<dbReference type="Gene3D" id="3.50.50.60">
    <property type="entry name" value="FAD/NAD(P)-binding domain"/>
    <property type="match status" value="1"/>
</dbReference>
<evidence type="ECO:0000256" key="1">
    <source>
        <dbReference type="ARBA" id="ARBA00001974"/>
    </source>
</evidence>
<dbReference type="EMBL" id="SDMR01000003">
    <property type="protein sequence ID" value="TBT95600.1"/>
    <property type="molecule type" value="Genomic_DNA"/>
</dbReference>
<dbReference type="InterPro" id="IPR003953">
    <property type="entry name" value="FAD-dep_OxRdtase_2_FAD-bd"/>
</dbReference>
<dbReference type="InterPro" id="IPR015939">
    <property type="entry name" value="Fum_Rdtase/Succ_DH_flav-like_C"/>
</dbReference>
<dbReference type="GO" id="GO:0050660">
    <property type="term" value="F:flavin adenine dinucleotide binding"/>
    <property type="evidence" value="ECO:0007669"/>
    <property type="project" value="TreeGrafter"/>
</dbReference>
<keyword evidence="7" id="KW-0285">Flavoprotein</keyword>
<dbReference type="Gene3D" id="3.90.700.10">
    <property type="entry name" value="Succinate dehydrogenase/fumarate reductase flavoprotein, catalytic domain"/>
    <property type="match status" value="1"/>
</dbReference>
<dbReference type="GO" id="GO:0009055">
    <property type="term" value="F:electron transfer activity"/>
    <property type="evidence" value="ECO:0007669"/>
    <property type="project" value="TreeGrafter"/>
</dbReference>
<dbReference type="NCBIfam" id="TIGR01811">
    <property type="entry name" value="sdhA_Bsu"/>
    <property type="match status" value="1"/>
</dbReference>
<evidence type="ECO:0000256" key="5">
    <source>
        <dbReference type="ARBA" id="ARBA00022448"/>
    </source>
</evidence>
<dbReference type="SUPFAM" id="SSF46977">
    <property type="entry name" value="Succinate dehydrogenase/fumarate reductase flavoprotein C-terminal domain"/>
    <property type="match status" value="1"/>
</dbReference>
<comment type="caution">
    <text evidence="16">The sequence shown here is derived from an EMBL/GenBank/DDBJ whole genome shotgun (WGS) entry which is preliminary data.</text>
</comment>
<dbReference type="SUPFAM" id="SSF51905">
    <property type="entry name" value="FAD/NAD(P)-binding domain"/>
    <property type="match status" value="1"/>
</dbReference>
<dbReference type="EC" id="1.3.5.1" evidence="4"/>
<keyword evidence="10" id="KW-0560">Oxidoreductase</keyword>
<dbReference type="InterPro" id="IPR036188">
    <property type="entry name" value="FAD/NAD-bd_sf"/>
</dbReference>
<dbReference type="PANTHER" id="PTHR11632">
    <property type="entry name" value="SUCCINATE DEHYDROGENASE 2 FLAVOPROTEIN SUBUNIT"/>
    <property type="match status" value="1"/>
</dbReference>
<comment type="cofactor">
    <cofactor evidence="1">
        <name>FAD</name>
        <dbReference type="ChEBI" id="CHEBI:57692"/>
    </cofactor>
</comment>
<dbReference type="GO" id="GO:0009061">
    <property type="term" value="P:anaerobic respiration"/>
    <property type="evidence" value="ECO:0007669"/>
    <property type="project" value="TreeGrafter"/>
</dbReference>
<name>A0A4Q9KNN2_PROTD</name>
<feature type="active site" description="Proton acceptor" evidence="13">
    <location>
        <position position="353"/>
    </location>
</feature>
<dbReference type="PANTHER" id="PTHR11632:SF53">
    <property type="entry name" value="SUCCINATE DEHYDROGENASE FLAVOPROTEIN SUBUNIT"/>
    <property type="match status" value="1"/>
</dbReference>
<evidence type="ECO:0000256" key="11">
    <source>
        <dbReference type="ARBA" id="ARBA00023136"/>
    </source>
</evidence>
<keyword evidence="8" id="KW-0274">FAD</keyword>
<keyword evidence="6" id="KW-1003">Cell membrane</keyword>
<evidence type="ECO:0000256" key="12">
    <source>
        <dbReference type="ARBA" id="ARBA00049220"/>
    </source>
</evidence>
<dbReference type="Pfam" id="PF00890">
    <property type="entry name" value="FAD_binding_2"/>
    <property type="match status" value="1"/>
</dbReference>
<dbReference type="InterPro" id="IPR011280">
    <property type="entry name" value="Succ_DH/Fum_Rdt_flav_su"/>
</dbReference>
<evidence type="ECO:0000256" key="4">
    <source>
        <dbReference type="ARBA" id="ARBA00012792"/>
    </source>
</evidence>
<dbReference type="GO" id="GO:0033765">
    <property type="term" value="F:steroid dehydrogenase activity, acting on the CH-CH group of donors"/>
    <property type="evidence" value="ECO:0007669"/>
    <property type="project" value="UniProtKB-ARBA"/>
</dbReference>
<evidence type="ECO:0000313" key="17">
    <source>
        <dbReference type="Proteomes" id="UP000291933"/>
    </source>
</evidence>
<evidence type="ECO:0000256" key="2">
    <source>
        <dbReference type="ARBA" id="ARBA00004413"/>
    </source>
</evidence>
<comment type="subcellular location">
    <subcellularLocation>
        <location evidence="2">Cell membrane</location>
        <topology evidence="2">Peripheral membrane protein</topology>
        <orientation evidence="2">Cytoplasmic side</orientation>
    </subcellularLocation>
</comment>
<evidence type="ECO:0000256" key="10">
    <source>
        <dbReference type="ARBA" id="ARBA00023002"/>
    </source>
</evidence>
<evidence type="ECO:0000259" key="14">
    <source>
        <dbReference type="Pfam" id="PF00890"/>
    </source>
</evidence>
<dbReference type="OrthoDB" id="9805351at2"/>
<dbReference type="InterPro" id="IPR030664">
    <property type="entry name" value="SdhA/FrdA/AprA"/>
</dbReference>
<keyword evidence="11" id="KW-0472">Membrane</keyword>
<accession>A0A4Q9KNN2</accession>
<comment type="catalytic activity">
    <reaction evidence="12">
        <text>a quinone + succinate = fumarate + a quinol</text>
        <dbReference type="Rhea" id="RHEA:40523"/>
        <dbReference type="ChEBI" id="CHEBI:24646"/>
        <dbReference type="ChEBI" id="CHEBI:29806"/>
        <dbReference type="ChEBI" id="CHEBI:30031"/>
        <dbReference type="ChEBI" id="CHEBI:132124"/>
        <dbReference type="EC" id="1.3.5.1"/>
    </reaction>
</comment>
<dbReference type="NCBIfam" id="NF005749">
    <property type="entry name" value="PRK07573.1"/>
    <property type="match status" value="1"/>
</dbReference>
<dbReference type="SUPFAM" id="SSF56425">
    <property type="entry name" value="Succinate dehydrogenase/fumarate reductase flavoprotein, catalytic domain"/>
    <property type="match status" value="1"/>
</dbReference>
<gene>
    <name evidence="16" type="ORF">ET996_03875</name>
</gene>
<dbReference type="GO" id="GO:0005886">
    <property type="term" value="C:plasma membrane"/>
    <property type="evidence" value="ECO:0007669"/>
    <property type="project" value="UniProtKB-SubCell"/>
</dbReference>
<evidence type="ECO:0000259" key="15">
    <source>
        <dbReference type="Pfam" id="PF02910"/>
    </source>
</evidence>
<feature type="domain" description="FAD-dependent oxidoreductase 2 FAD-binding" evidence="14">
    <location>
        <begin position="58"/>
        <end position="478"/>
    </location>
</feature>
<feature type="domain" description="Fumarate reductase/succinate dehydrogenase flavoprotein-like C-terminal" evidence="15">
    <location>
        <begin position="539"/>
        <end position="671"/>
    </location>
</feature>
<dbReference type="InterPro" id="IPR037099">
    <property type="entry name" value="Fum_R/Succ_DH_flav-like_C_sf"/>
</dbReference>
<proteinExistence type="inferred from homology"/>
<evidence type="ECO:0000313" key="16">
    <source>
        <dbReference type="EMBL" id="TBT95600.1"/>
    </source>
</evidence>
<evidence type="ECO:0000256" key="8">
    <source>
        <dbReference type="ARBA" id="ARBA00022827"/>
    </source>
</evidence>
<dbReference type="Gene3D" id="1.20.58.100">
    <property type="entry name" value="Fumarate reductase/succinate dehydrogenase flavoprotein-like, C-terminal domain"/>
    <property type="match status" value="1"/>
</dbReference>
<dbReference type="FunFam" id="3.90.700.10:FF:000006">
    <property type="entry name" value="Succinate dehydrogenase flavoprotein subunit"/>
    <property type="match status" value="1"/>
</dbReference>
<sequence length="672" mass="74546">MDSLMTTTKIAPAADFWTVGADIEDTKAPKGVPVQEKWSEHKAHVRLVNPANRRKLTVIIVGTGLAGGAAAATLGEAGYNVQNFCYQDSPRRAHSIAAQGGINAAKNYKNDNDSTFRLFYDTVKGGDYRARETNVYRLAEVSANIIDQCVAQGVPFAREYGGLLDNRSFGGVQVQRTFYARGQTGQQLLIGAYQSLERQVAAGTVTMHTRHEMLEVILKDGKARGIVTRDMVTGKIEAWTGDAVVLATGGYGNVFFLSTNAMGCNNTAAWRAHRKGAYFGNPCYTQIHPTCIPVHGTSQSKLTLMSESLRNDGRIWVPKRAEDCGKDPRQIAEEDRDYYLERIYPAFGNLVPRDIASRQAKNMCDEGRGVGPKVAETDHHTGETVMRSRGVYLDFADAIGRLGKKAVEAKYGNLFDMYAQITGENPYETPMRIYPAVHYTMGGIWVDYDLMTSIEGLYACGEANFSDHGANRLGASALMQGLADGYWVLPNTINDYLADAPFPKLAADDPAVVEALASVQQRIDKLLSINGNRTVDDFHRALGHIMWEYCGMERTEEGLKYAIGAIQKLREEFWTNVKVTGVNEDFNQTLERAGRVADFLELGELMCVDALHRRESCGGHFRAESQTEDGEALRHDDEYLYVAAWEYTGTKPILHKEPLVYEAIELKQRSYK</sequence>
<reference evidence="16 17" key="1">
    <citation type="submission" date="2019-01" db="EMBL/GenBank/DDBJ databases">
        <title>Lactibacter flavus gen. nov., sp. nov., a novel bacterium of the family Propionibacteriaceae isolated from raw milk and dairy products.</title>
        <authorList>
            <person name="Huptas C."/>
            <person name="Wenning M."/>
            <person name="Breitenwieser F."/>
            <person name="Doll E."/>
            <person name="Von Neubeck M."/>
            <person name="Busse H.-J."/>
            <person name="Scherer S."/>
        </authorList>
    </citation>
    <scope>NUCLEOTIDE SEQUENCE [LARGE SCALE GENOMIC DNA]</scope>
    <source>
        <strain evidence="16 17">DSM 22130</strain>
    </source>
</reference>
<evidence type="ECO:0000256" key="6">
    <source>
        <dbReference type="ARBA" id="ARBA00022475"/>
    </source>
</evidence>
<dbReference type="Proteomes" id="UP000291933">
    <property type="component" value="Unassembled WGS sequence"/>
</dbReference>
<protein>
    <recommendedName>
        <fullName evidence="4">succinate dehydrogenase</fullName>
        <ecNumber evidence="4">1.3.5.1</ecNumber>
    </recommendedName>
</protein>
<evidence type="ECO:0000256" key="9">
    <source>
        <dbReference type="ARBA" id="ARBA00022982"/>
    </source>
</evidence>
<organism evidence="16 17">
    <name type="scientific">Propioniciclava tarda</name>
    <dbReference type="NCBI Taxonomy" id="433330"/>
    <lineage>
        <taxon>Bacteria</taxon>
        <taxon>Bacillati</taxon>
        <taxon>Actinomycetota</taxon>
        <taxon>Actinomycetes</taxon>
        <taxon>Propionibacteriales</taxon>
        <taxon>Propionibacteriaceae</taxon>
        <taxon>Propioniciclava</taxon>
    </lineage>
</organism>
<dbReference type="Pfam" id="PF02910">
    <property type="entry name" value="Succ_DH_flav_C"/>
    <property type="match status" value="1"/>
</dbReference>
<dbReference type="InterPro" id="IPR027477">
    <property type="entry name" value="Succ_DH/fumarate_Rdtase_cat_sf"/>
</dbReference>
<dbReference type="AlphaFoldDB" id="A0A4Q9KNN2"/>
<dbReference type="FunFam" id="3.50.50.60:FF:000009">
    <property type="entry name" value="Succinate dehydrogenase flavoprotein subunit"/>
    <property type="match status" value="1"/>
</dbReference>
<comment type="similarity">
    <text evidence="3">Belongs to the FAD-dependent oxidoreductase 2 family. FRD/SDH subfamily.</text>
</comment>
<dbReference type="GO" id="GO:0008177">
    <property type="term" value="F:succinate dehydrogenase (quinone) activity"/>
    <property type="evidence" value="ECO:0007669"/>
    <property type="project" value="UniProtKB-EC"/>
</dbReference>
<evidence type="ECO:0000256" key="13">
    <source>
        <dbReference type="PIRSR" id="PIRSR630664-50"/>
    </source>
</evidence>
<dbReference type="PRINTS" id="PR00368">
    <property type="entry name" value="FADPNR"/>
</dbReference>
<keyword evidence="5" id="KW-0813">Transport</keyword>